<evidence type="ECO:0000256" key="1">
    <source>
        <dbReference type="ARBA" id="ARBA00010537"/>
    </source>
</evidence>
<keyword evidence="6" id="KW-1185">Reference proteome</keyword>
<evidence type="ECO:0000313" key="6">
    <source>
        <dbReference type="Proteomes" id="UP000653305"/>
    </source>
</evidence>
<feature type="domain" description="Large ribosomal subunit protein uL11 C-terminal" evidence="4">
    <location>
        <begin position="9"/>
        <end position="70"/>
    </location>
</feature>
<dbReference type="PANTHER" id="PTHR11661">
    <property type="entry name" value="60S RIBOSOMAL PROTEIN L12"/>
    <property type="match status" value="1"/>
</dbReference>
<comment type="caution">
    <text evidence="5">The sequence shown here is derived from an EMBL/GenBank/DDBJ whole genome shotgun (WGS) entry which is preliminary data.</text>
</comment>
<dbReference type="Pfam" id="PF00298">
    <property type="entry name" value="Ribosomal_L11"/>
    <property type="match status" value="1"/>
</dbReference>
<organism evidence="5 6">
    <name type="scientific">Phtheirospermum japonicum</name>
    <dbReference type="NCBI Taxonomy" id="374723"/>
    <lineage>
        <taxon>Eukaryota</taxon>
        <taxon>Viridiplantae</taxon>
        <taxon>Streptophyta</taxon>
        <taxon>Embryophyta</taxon>
        <taxon>Tracheophyta</taxon>
        <taxon>Spermatophyta</taxon>
        <taxon>Magnoliopsida</taxon>
        <taxon>eudicotyledons</taxon>
        <taxon>Gunneridae</taxon>
        <taxon>Pentapetalae</taxon>
        <taxon>asterids</taxon>
        <taxon>lamiids</taxon>
        <taxon>Lamiales</taxon>
        <taxon>Orobanchaceae</taxon>
        <taxon>Orobanchaceae incertae sedis</taxon>
        <taxon>Phtheirospermum</taxon>
    </lineage>
</organism>
<comment type="similarity">
    <text evidence="1">Belongs to the universal ribosomal protein uL11 family.</text>
</comment>
<name>A0A830BZQ4_9LAMI</name>
<gene>
    <name evidence="5" type="ORF">PHJA_001518100</name>
</gene>
<dbReference type="SUPFAM" id="SSF46906">
    <property type="entry name" value="Ribosomal protein L11, C-terminal domain"/>
    <property type="match status" value="1"/>
</dbReference>
<dbReference type="EMBL" id="BMAC01000322">
    <property type="protein sequence ID" value="GFP93737.1"/>
    <property type="molecule type" value="Genomic_DNA"/>
</dbReference>
<accession>A0A830BZQ4</accession>
<keyword evidence="3" id="KW-0687">Ribonucleoprotein</keyword>
<keyword evidence="2 5" id="KW-0689">Ribosomal protein</keyword>
<evidence type="ECO:0000256" key="2">
    <source>
        <dbReference type="ARBA" id="ARBA00022980"/>
    </source>
</evidence>
<dbReference type="InterPro" id="IPR020783">
    <property type="entry name" value="Ribosomal_uL11_C"/>
</dbReference>
<protein>
    <submittedName>
        <fullName evidence="5">60S ribosomal protein l12-3</fullName>
    </submittedName>
</protein>
<evidence type="ECO:0000256" key="3">
    <source>
        <dbReference type="ARBA" id="ARBA00023274"/>
    </source>
</evidence>
<evidence type="ECO:0000313" key="5">
    <source>
        <dbReference type="EMBL" id="GFP93737.1"/>
    </source>
</evidence>
<dbReference type="Proteomes" id="UP000653305">
    <property type="component" value="Unassembled WGS sequence"/>
</dbReference>
<dbReference type="Gene3D" id="1.10.10.250">
    <property type="entry name" value="Ribosomal protein L11, C-terminal domain"/>
    <property type="match status" value="1"/>
</dbReference>
<dbReference type="GO" id="GO:0006412">
    <property type="term" value="P:translation"/>
    <property type="evidence" value="ECO:0007669"/>
    <property type="project" value="InterPro"/>
</dbReference>
<dbReference type="GO" id="GO:0070180">
    <property type="term" value="F:large ribosomal subunit rRNA binding"/>
    <property type="evidence" value="ECO:0007669"/>
    <property type="project" value="TreeGrafter"/>
</dbReference>
<dbReference type="InterPro" id="IPR000911">
    <property type="entry name" value="Ribosomal_uL11"/>
</dbReference>
<evidence type="ECO:0000259" key="4">
    <source>
        <dbReference type="Pfam" id="PF00298"/>
    </source>
</evidence>
<sequence>IFDSVSNVIPSSAILAITALQESERDRIKTRNIQHNGNISLDDIIGIDNEMRPQWVAKDLYGTVEDILGTGIFAPMEMWRFHQIESEIESDMNLGLGWFFRRYCFG</sequence>
<dbReference type="PANTHER" id="PTHR11661:SF2">
    <property type="entry name" value="LARGE RIBOSOMAL SUBUNIT PROTEIN UL11"/>
    <property type="match status" value="1"/>
</dbReference>
<reference evidence="5" key="1">
    <citation type="submission" date="2020-07" db="EMBL/GenBank/DDBJ databases">
        <title>Ethylene signaling mediates host invasion by parasitic plants.</title>
        <authorList>
            <person name="Yoshida S."/>
        </authorList>
    </citation>
    <scope>NUCLEOTIDE SEQUENCE</scope>
    <source>
        <strain evidence="5">Okayama</strain>
    </source>
</reference>
<dbReference type="GO" id="GO:0003735">
    <property type="term" value="F:structural constituent of ribosome"/>
    <property type="evidence" value="ECO:0007669"/>
    <property type="project" value="InterPro"/>
</dbReference>
<dbReference type="GO" id="GO:0022625">
    <property type="term" value="C:cytosolic large ribosomal subunit"/>
    <property type="evidence" value="ECO:0007669"/>
    <property type="project" value="TreeGrafter"/>
</dbReference>
<dbReference type="InterPro" id="IPR036769">
    <property type="entry name" value="Ribosomal_uL11_C_sf"/>
</dbReference>
<proteinExistence type="inferred from homology"/>
<feature type="non-terminal residue" evidence="5">
    <location>
        <position position="1"/>
    </location>
</feature>
<dbReference type="AlphaFoldDB" id="A0A830BZQ4"/>